<dbReference type="InterPro" id="IPR009072">
    <property type="entry name" value="Histone-fold"/>
</dbReference>
<dbReference type="CDD" id="cd22911">
    <property type="entry name" value="HFD_H3"/>
    <property type="match status" value="1"/>
</dbReference>
<organism evidence="4 5">
    <name type="scientific">Hermetia illucens</name>
    <name type="common">Black soldier fly</name>
    <dbReference type="NCBI Taxonomy" id="343691"/>
    <lineage>
        <taxon>Eukaryota</taxon>
        <taxon>Metazoa</taxon>
        <taxon>Ecdysozoa</taxon>
        <taxon>Arthropoda</taxon>
        <taxon>Hexapoda</taxon>
        <taxon>Insecta</taxon>
        <taxon>Pterygota</taxon>
        <taxon>Neoptera</taxon>
        <taxon>Endopterygota</taxon>
        <taxon>Diptera</taxon>
        <taxon>Brachycera</taxon>
        <taxon>Stratiomyomorpha</taxon>
        <taxon>Stratiomyidae</taxon>
        <taxon>Hermetiinae</taxon>
        <taxon>Hermetia</taxon>
    </lineage>
</organism>
<feature type="compositionally biased region" description="Polar residues" evidence="2">
    <location>
        <begin position="67"/>
        <end position="80"/>
    </location>
</feature>
<dbReference type="PRINTS" id="PR00622">
    <property type="entry name" value="HISTONEH3"/>
</dbReference>
<dbReference type="GO" id="GO:0046982">
    <property type="term" value="F:protein heterodimerization activity"/>
    <property type="evidence" value="ECO:0007669"/>
    <property type="project" value="InterPro"/>
</dbReference>
<dbReference type="GO" id="GO:0003677">
    <property type="term" value="F:DNA binding"/>
    <property type="evidence" value="ECO:0007669"/>
    <property type="project" value="InterPro"/>
</dbReference>
<dbReference type="InParanoid" id="A0A7R8YZQ9"/>
<evidence type="ECO:0000313" key="4">
    <source>
        <dbReference type="EMBL" id="CAD7090756.1"/>
    </source>
</evidence>
<dbReference type="OrthoDB" id="420022at2759"/>
<dbReference type="Gene3D" id="1.10.20.10">
    <property type="entry name" value="Histone, subunit A"/>
    <property type="match status" value="1"/>
</dbReference>
<dbReference type="EMBL" id="LR899013">
    <property type="protein sequence ID" value="CAD7090756.1"/>
    <property type="molecule type" value="Genomic_DNA"/>
</dbReference>
<dbReference type="SUPFAM" id="SSF47113">
    <property type="entry name" value="Histone-fold"/>
    <property type="match status" value="1"/>
</dbReference>
<keyword evidence="5" id="KW-1185">Reference proteome</keyword>
<dbReference type="PANTHER" id="PTHR45810">
    <property type="entry name" value="HISTONE H3.2"/>
    <property type="match status" value="1"/>
</dbReference>
<proteinExistence type="inferred from homology"/>
<protein>
    <recommendedName>
        <fullName evidence="3">Core Histone H2A/H2B/H3 domain-containing protein</fullName>
    </recommendedName>
</protein>
<evidence type="ECO:0000259" key="3">
    <source>
        <dbReference type="Pfam" id="PF00125"/>
    </source>
</evidence>
<feature type="compositionally biased region" description="Basic residues" evidence="2">
    <location>
        <begin position="159"/>
        <end position="172"/>
    </location>
</feature>
<reference evidence="4 5" key="1">
    <citation type="submission" date="2020-11" db="EMBL/GenBank/DDBJ databases">
        <authorList>
            <person name="Wallbank WR R."/>
            <person name="Pardo Diaz C."/>
            <person name="Kozak K."/>
            <person name="Martin S."/>
            <person name="Jiggins C."/>
            <person name="Moest M."/>
            <person name="Warren A I."/>
            <person name="Generalovic N T."/>
            <person name="Byers J.R.P. K."/>
            <person name="Montejo-Kovacevich G."/>
            <person name="Yen C E."/>
        </authorList>
    </citation>
    <scope>NUCLEOTIDE SEQUENCE [LARGE SCALE GENOMIC DNA]</scope>
</reference>
<sequence length="269" mass="30289">MPRKIMKTPLNTAKKRASIFKHIQQDLGEESATDESDFHSVSTDNGVTNYGLEYTSRTLRSAEKSKSTSPAKKSNKQTPQPARRGETSRSSGARDKTQPSTSGIRTPRKAPATSAAANQSQKSPSWEQSQQRRTPRVKETGKSTAPSRPGPSREAATGSKKRKGKSPRRKNHILKEIRQLQTRCDTLVPKLPFSRVIREAMSYVTDTQLRITFDALRALQEAAEIYLTQLFSDAYRCTLHRSRVTLMVKDMELVRYLRGPLDPGNFRRN</sequence>
<dbReference type="GO" id="GO:0030527">
    <property type="term" value="F:structural constituent of chromatin"/>
    <property type="evidence" value="ECO:0007669"/>
    <property type="project" value="InterPro"/>
</dbReference>
<dbReference type="Proteomes" id="UP000594454">
    <property type="component" value="Chromosome 5"/>
</dbReference>
<dbReference type="AlphaFoldDB" id="A0A7R8YZQ9"/>
<dbReference type="PANTHER" id="PTHR45810:SF1">
    <property type="entry name" value="HISTONE H3-LIKE CENTROMERIC PROTEIN A"/>
    <property type="match status" value="1"/>
</dbReference>
<feature type="compositionally biased region" description="Basic and acidic residues" evidence="2">
    <location>
        <begin position="83"/>
        <end position="97"/>
    </location>
</feature>
<comment type="similarity">
    <text evidence="1">Belongs to the histone H3 family.</text>
</comment>
<dbReference type="OMA" id="DSYMLTK"/>
<evidence type="ECO:0000313" key="5">
    <source>
        <dbReference type="Proteomes" id="UP000594454"/>
    </source>
</evidence>
<feature type="region of interest" description="Disordered" evidence="2">
    <location>
        <begin position="24"/>
        <end position="172"/>
    </location>
</feature>
<evidence type="ECO:0000256" key="2">
    <source>
        <dbReference type="SAM" id="MobiDB-lite"/>
    </source>
</evidence>
<dbReference type="Pfam" id="PF00125">
    <property type="entry name" value="Histone"/>
    <property type="match status" value="1"/>
</dbReference>
<dbReference type="InterPro" id="IPR007125">
    <property type="entry name" value="H2A/H2B/H3"/>
</dbReference>
<dbReference type="GO" id="GO:0000786">
    <property type="term" value="C:nucleosome"/>
    <property type="evidence" value="ECO:0007669"/>
    <property type="project" value="InterPro"/>
</dbReference>
<feature type="domain" description="Core Histone H2A/H2B/H3" evidence="3">
    <location>
        <begin position="171"/>
        <end position="257"/>
    </location>
</feature>
<evidence type="ECO:0000256" key="1">
    <source>
        <dbReference type="ARBA" id="ARBA00010343"/>
    </source>
</evidence>
<name>A0A7R8YZQ9_HERIL</name>
<feature type="compositionally biased region" description="Polar residues" evidence="2">
    <location>
        <begin position="115"/>
        <end position="132"/>
    </location>
</feature>
<gene>
    <name evidence="4" type="ORF">HERILL_LOCUS13218</name>
</gene>
<dbReference type="InterPro" id="IPR000164">
    <property type="entry name" value="Histone_H3/CENP-A"/>
</dbReference>
<accession>A0A7R8YZQ9</accession>
<dbReference type="SMART" id="SM00428">
    <property type="entry name" value="H3"/>
    <property type="match status" value="1"/>
</dbReference>
<feature type="compositionally biased region" description="Polar residues" evidence="2">
    <location>
        <begin position="39"/>
        <end position="48"/>
    </location>
</feature>